<dbReference type="Gene3D" id="3.40.50.1390">
    <property type="entry name" value="Resolvase, N-terminal catalytic domain"/>
    <property type="match status" value="1"/>
</dbReference>
<dbReference type="EMBL" id="SBLB01000002">
    <property type="protein sequence ID" value="RYC70016.1"/>
    <property type="molecule type" value="Genomic_DNA"/>
</dbReference>
<comment type="similarity">
    <text evidence="1">Belongs to the site-specific recombinase resolvase family.</text>
</comment>
<evidence type="ECO:0000256" key="5">
    <source>
        <dbReference type="ARBA" id="ARBA00023172"/>
    </source>
</evidence>
<dbReference type="CDD" id="cd03768">
    <property type="entry name" value="SR_ResInv"/>
    <property type="match status" value="1"/>
</dbReference>
<sequence length="198" mass="22067">MLIGYARANSEDQTLSLQVDALKTAGCEKIFREKVSVARAERPELNKMLGQIRAGDTVVIWKLDRLGHSMKHLVGLVTEFKNRAVEFRSLKESIDTSSAVGNCIFHLFSSLAELERDLIRERTNAGLSAARQRGRVGGRRRGITPDLMKKGPTAKLLYESKTVGVDELSRQLGISKPTLYKLLKHEGVQISPYTKQST</sequence>
<dbReference type="Proteomes" id="UP000290407">
    <property type="component" value="Unassembled WGS sequence"/>
</dbReference>
<organism evidence="7 8">
    <name type="scientific">Spirosoma sordidisoli</name>
    <dbReference type="NCBI Taxonomy" id="2502893"/>
    <lineage>
        <taxon>Bacteria</taxon>
        <taxon>Pseudomonadati</taxon>
        <taxon>Bacteroidota</taxon>
        <taxon>Cytophagia</taxon>
        <taxon>Cytophagales</taxon>
        <taxon>Cytophagaceae</taxon>
        <taxon>Spirosoma</taxon>
    </lineage>
</organism>
<reference evidence="7 8" key="1">
    <citation type="submission" date="2019-01" db="EMBL/GenBank/DDBJ databases">
        <title>Spirosoma flava sp. nov., a propanil-degrading bacterium isolated from herbicide-contaminated soil.</title>
        <authorList>
            <person name="Zhang L."/>
            <person name="Jiang J.-D."/>
        </authorList>
    </citation>
    <scope>NUCLEOTIDE SEQUENCE [LARGE SCALE GENOMIC DNA]</scope>
    <source>
        <strain evidence="7 8">TY50</strain>
    </source>
</reference>
<dbReference type="InterPro" id="IPR036162">
    <property type="entry name" value="Resolvase-like_N_sf"/>
</dbReference>
<evidence type="ECO:0000313" key="8">
    <source>
        <dbReference type="Proteomes" id="UP000290407"/>
    </source>
</evidence>
<evidence type="ECO:0000256" key="3">
    <source>
        <dbReference type="ARBA" id="ARBA00023100"/>
    </source>
</evidence>
<dbReference type="Pfam" id="PF00239">
    <property type="entry name" value="Resolvase"/>
    <property type="match status" value="1"/>
</dbReference>
<protein>
    <submittedName>
        <fullName evidence="7">Recombinase family protein</fullName>
    </submittedName>
</protein>
<dbReference type="Gene3D" id="1.10.10.60">
    <property type="entry name" value="Homeodomain-like"/>
    <property type="match status" value="1"/>
</dbReference>
<dbReference type="GO" id="GO:0015074">
    <property type="term" value="P:DNA integration"/>
    <property type="evidence" value="ECO:0007669"/>
    <property type="project" value="UniProtKB-KW"/>
</dbReference>
<feature type="domain" description="Resolvase/invertase-type recombinase catalytic" evidence="6">
    <location>
        <begin position="1"/>
        <end position="134"/>
    </location>
</feature>
<dbReference type="SUPFAM" id="SSF53041">
    <property type="entry name" value="Resolvase-like"/>
    <property type="match status" value="1"/>
</dbReference>
<keyword evidence="4" id="KW-0238">DNA-binding</keyword>
<dbReference type="GO" id="GO:0003677">
    <property type="term" value="F:DNA binding"/>
    <property type="evidence" value="ECO:0007669"/>
    <property type="project" value="UniProtKB-KW"/>
</dbReference>
<evidence type="ECO:0000256" key="4">
    <source>
        <dbReference type="ARBA" id="ARBA00023125"/>
    </source>
</evidence>
<keyword evidence="3" id="KW-0230">DNA invertase</keyword>
<evidence type="ECO:0000313" key="7">
    <source>
        <dbReference type="EMBL" id="RYC70016.1"/>
    </source>
</evidence>
<keyword evidence="5" id="KW-0233">DNA recombination</keyword>
<comment type="caution">
    <text evidence="7">The sequence shown here is derived from an EMBL/GenBank/DDBJ whole genome shotgun (WGS) entry which is preliminary data.</text>
</comment>
<proteinExistence type="inferred from homology"/>
<dbReference type="PANTHER" id="PTHR30461">
    <property type="entry name" value="DNA-INVERTASE FROM LAMBDOID PROPHAGE"/>
    <property type="match status" value="1"/>
</dbReference>
<dbReference type="PROSITE" id="PS51736">
    <property type="entry name" value="RECOMBINASES_3"/>
    <property type="match status" value="1"/>
</dbReference>
<evidence type="ECO:0000256" key="1">
    <source>
        <dbReference type="ARBA" id="ARBA00009913"/>
    </source>
</evidence>
<keyword evidence="8" id="KW-1185">Reference proteome</keyword>
<dbReference type="FunFam" id="3.40.50.1390:FF:000001">
    <property type="entry name" value="DNA recombinase"/>
    <property type="match status" value="1"/>
</dbReference>
<dbReference type="InterPro" id="IPR050639">
    <property type="entry name" value="SSR_resolvase"/>
</dbReference>
<dbReference type="InterPro" id="IPR006118">
    <property type="entry name" value="Recombinase_CS"/>
</dbReference>
<evidence type="ECO:0000256" key="2">
    <source>
        <dbReference type="ARBA" id="ARBA00022908"/>
    </source>
</evidence>
<dbReference type="AlphaFoldDB" id="A0A4Q2ULB9"/>
<name>A0A4Q2ULB9_9BACT</name>
<dbReference type="PANTHER" id="PTHR30461:SF2">
    <property type="entry name" value="SERINE RECOMBINASE PINE-RELATED"/>
    <property type="match status" value="1"/>
</dbReference>
<dbReference type="GO" id="GO:0000150">
    <property type="term" value="F:DNA strand exchange activity"/>
    <property type="evidence" value="ECO:0007669"/>
    <property type="project" value="UniProtKB-KW"/>
</dbReference>
<dbReference type="PROSITE" id="PS00398">
    <property type="entry name" value="RECOMBINASES_2"/>
    <property type="match status" value="1"/>
</dbReference>
<evidence type="ECO:0000259" key="6">
    <source>
        <dbReference type="PROSITE" id="PS51736"/>
    </source>
</evidence>
<accession>A0A4Q2ULB9</accession>
<dbReference type="SMART" id="SM00857">
    <property type="entry name" value="Resolvase"/>
    <property type="match status" value="1"/>
</dbReference>
<keyword evidence="2" id="KW-0229">DNA integration</keyword>
<dbReference type="InterPro" id="IPR006119">
    <property type="entry name" value="Resolv_N"/>
</dbReference>
<dbReference type="RefSeq" id="WP_129601244.1">
    <property type="nucleotide sequence ID" value="NZ_SBLB01000002.1"/>
</dbReference>
<gene>
    <name evidence="7" type="ORF">EQG79_09095</name>
</gene>